<dbReference type="Proteomes" id="UP000001064">
    <property type="component" value="Unassembled WGS sequence"/>
</dbReference>
<feature type="transmembrane region" description="Helical" evidence="6">
    <location>
        <begin position="319"/>
        <end position="339"/>
    </location>
</feature>
<dbReference type="GO" id="GO:0042626">
    <property type="term" value="F:ATPase-coupled transmembrane transporter activity"/>
    <property type="evidence" value="ECO:0000318"/>
    <property type="project" value="GO_Central"/>
</dbReference>
<proteinExistence type="predicted"/>
<evidence type="ECO:0000259" key="7">
    <source>
        <dbReference type="PROSITE" id="PS50893"/>
    </source>
</evidence>
<reference evidence="10" key="1">
    <citation type="journal article" date="2011" name="Genome Biol.">
        <title>Comparative genomics of the social amoebae Dictyostelium discoideum and Dictyostelium purpureum.</title>
        <authorList>
            <consortium name="US DOE Joint Genome Institute (JGI-PGF)"/>
            <person name="Sucgang R."/>
            <person name="Kuo A."/>
            <person name="Tian X."/>
            <person name="Salerno W."/>
            <person name="Parikh A."/>
            <person name="Feasley C.L."/>
            <person name="Dalin E."/>
            <person name="Tu H."/>
            <person name="Huang E."/>
            <person name="Barry K."/>
            <person name="Lindquist E."/>
            <person name="Shapiro H."/>
            <person name="Bruce D."/>
            <person name="Schmutz J."/>
            <person name="Salamov A."/>
            <person name="Fey P."/>
            <person name="Gaudet P."/>
            <person name="Anjard C."/>
            <person name="Babu M.M."/>
            <person name="Basu S."/>
            <person name="Bushmanova Y."/>
            <person name="van der Wel H."/>
            <person name="Katoh-Kurasawa M."/>
            <person name="Dinh C."/>
            <person name="Coutinho P.M."/>
            <person name="Saito T."/>
            <person name="Elias M."/>
            <person name="Schaap P."/>
            <person name="Kay R.R."/>
            <person name="Henrissat B."/>
            <person name="Eichinger L."/>
            <person name="Rivero F."/>
            <person name="Putnam N.H."/>
            <person name="West C.M."/>
            <person name="Loomis W.F."/>
            <person name="Chisholm R.L."/>
            <person name="Shaulsky G."/>
            <person name="Strassmann J.E."/>
            <person name="Queller D.C."/>
            <person name="Kuspa A."/>
            <person name="Grigoriev I.V."/>
        </authorList>
    </citation>
    <scope>NUCLEOTIDE SEQUENCE [LARGE SCALE GENOMIC DNA]</scope>
    <source>
        <strain evidence="10">QSDP1</strain>
    </source>
</reference>
<dbReference type="Gene3D" id="1.20.1560.10">
    <property type="entry name" value="ABC transporter type 1, transmembrane domain"/>
    <property type="match status" value="1"/>
</dbReference>
<dbReference type="InterPro" id="IPR036640">
    <property type="entry name" value="ABC1_TM_sf"/>
</dbReference>
<accession>F0Z6Q3</accession>
<dbReference type="InterPro" id="IPR027417">
    <property type="entry name" value="P-loop_NTPase"/>
</dbReference>
<dbReference type="GO" id="GO:0006935">
    <property type="term" value="P:chemotaxis"/>
    <property type="evidence" value="ECO:0007669"/>
    <property type="project" value="EnsemblProtists"/>
</dbReference>
<feature type="transmembrane region" description="Helical" evidence="6">
    <location>
        <begin position="396"/>
        <end position="419"/>
    </location>
</feature>
<dbReference type="VEuPathDB" id="AmoebaDB:DICPUDRAFT_74128"/>
<evidence type="ECO:0000256" key="1">
    <source>
        <dbReference type="ARBA" id="ARBA00004141"/>
    </source>
</evidence>
<dbReference type="EMBL" id="GL870943">
    <property type="protein sequence ID" value="EGC40349.1"/>
    <property type="molecule type" value="Genomic_DNA"/>
</dbReference>
<dbReference type="OrthoDB" id="6500128at2759"/>
<dbReference type="InParanoid" id="F0Z6Q3"/>
<dbReference type="KEGG" id="dpp:DICPUDRAFT_74128"/>
<evidence type="ECO:0000256" key="2">
    <source>
        <dbReference type="ARBA" id="ARBA00022692"/>
    </source>
</evidence>
<feature type="transmembrane region" description="Helical" evidence="6">
    <location>
        <begin position="129"/>
        <end position="149"/>
    </location>
</feature>
<dbReference type="Pfam" id="PF00005">
    <property type="entry name" value="ABC_tran"/>
    <property type="match status" value="1"/>
</dbReference>
<dbReference type="STRING" id="5786.F0Z6Q3"/>
<evidence type="ECO:0000313" key="9">
    <source>
        <dbReference type="EMBL" id="EGC40349.1"/>
    </source>
</evidence>
<feature type="transmembrane region" description="Helical" evidence="6">
    <location>
        <begin position="220"/>
        <end position="247"/>
    </location>
</feature>
<dbReference type="GO" id="GO:0016887">
    <property type="term" value="F:ATP hydrolysis activity"/>
    <property type="evidence" value="ECO:0007669"/>
    <property type="project" value="InterPro"/>
</dbReference>
<dbReference type="OMA" id="YIRPQIW"/>
<evidence type="ECO:0000256" key="5">
    <source>
        <dbReference type="SAM" id="MobiDB-lite"/>
    </source>
</evidence>
<evidence type="ECO:0000313" key="10">
    <source>
        <dbReference type="Proteomes" id="UP000001064"/>
    </source>
</evidence>
<dbReference type="PANTHER" id="PTHR43394:SF1">
    <property type="entry name" value="ATP-BINDING CASSETTE SUB-FAMILY B MEMBER 10, MITOCHONDRIAL"/>
    <property type="match status" value="1"/>
</dbReference>
<dbReference type="InterPro" id="IPR039421">
    <property type="entry name" value="Type_1_exporter"/>
</dbReference>
<dbReference type="SUPFAM" id="SSF52540">
    <property type="entry name" value="P-loop containing nucleoside triphosphate hydrolases"/>
    <property type="match status" value="1"/>
</dbReference>
<evidence type="ECO:0000256" key="4">
    <source>
        <dbReference type="ARBA" id="ARBA00023136"/>
    </source>
</evidence>
<protein>
    <recommendedName>
        <fullName evidence="11">ABC transporter B family protein</fullName>
    </recommendedName>
</protein>
<feature type="compositionally biased region" description="Acidic residues" evidence="5">
    <location>
        <begin position="11"/>
        <end position="20"/>
    </location>
</feature>
<feature type="transmembrane region" description="Helical" evidence="6">
    <location>
        <begin position="295"/>
        <end position="313"/>
    </location>
</feature>
<evidence type="ECO:0000256" key="6">
    <source>
        <dbReference type="SAM" id="Phobius"/>
    </source>
</evidence>
<dbReference type="GO" id="GO:0055085">
    <property type="term" value="P:transmembrane transport"/>
    <property type="evidence" value="ECO:0000318"/>
    <property type="project" value="GO_Central"/>
</dbReference>
<dbReference type="SUPFAM" id="SSF90123">
    <property type="entry name" value="ABC transporter transmembrane region"/>
    <property type="match status" value="1"/>
</dbReference>
<dbReference type="PROSITE" id="PS50929">
    <property type="entry name" value="ABC_TM1F"/>
    <property type="match status" value="1"/>
</dbReference>
<dbReference type="InterPro" id="IPR003439">
    <property type="entry name" value="ABC_transporter-like_ATP-bd"/>
</dbReference>
<dbReference type="GO" id="GO:0140359">
    <property type="term" value="F:ABC-type transporter activity"/>
    <property type="evidence" value="ECO:0007669"/>
    <property type="project" value="InterPro"/>
</dbReference>
<dbReference type="GeneID" id="10503585"/>
<dbReference type="PANTHER" id="PTHR43394">
    <property type="entry name" value="ATP-DEPENDENT PERMEASE MDL1, MITOCHONDRIAL"/>
    <property type="match status" value="1"/>
</dbReference>
<feature type="region of interest" description="Disordered" evidence="5">
    <location>
        <begin position="1"/>
        <end position="25"/>
    </location>
</feature>
<name>F0Z6Q3_DICPU</name>
<dbReference type="InterPro" id="IPR011527">
    <property type="entry name" value="ABC1_TM_dom"/>
</dbReference>
<evidence type="ECO:0000259" key="8">
    <source>
        <dbReference type="PROSITE" id="PS50929"/>
    </source>
</evidence>
<organism evidence="9 10">
    <name type="scientific">Dictyostelium purpureum</name>
    <name type="common">Slime mold</name>
    <dbReference type="NCBI Taxonomy" id="5786"/>
    <lineage>
        <taxon>Eukaryota</taxon>
        <taxon>Amoebozoa</taxon>
        <taxon>Evosea</taxon>
        <taxon>Eumycetozoa</taxon>
        <taxon>Dictyostelia</taxon>
        <taxon>Dictyosteliales</taxon>
        <taxon>Dictyosteliaceae</taxon>
        <taxon>Dictyostelium</taxon>
    </lineage>
</organism>
<dbReference type="RefSeq" id="XP_003283100.1">
    <property type="nucleotide sequence ID" value="XM_003283052.1"/>
</dbReference>
<dbReference type="eggNOG" id="KOG0058">
    <property type="taxonomic scope" value="Eukaryota"/>
</dbReference>
<keyword evidence="2 6" id="KW-0812">Transmembrane</keyword>
<dbReference type="PROSITE" id="PS50893">
    <property type="entry name" value="ABC_TRANSPORTER_2"/>
    <property type="match status" value="1"/>
</dbReference>
<dbReference type="GO" id="GO:0005524">
    <property type="term" value="F:ATP binding"/>
    <property type="evidence" value="ECO:0007669"/>
    <property type="project" value="InterPro"/>
</dbReference>
<feature type="transmembrane region" description="Helical" evidence="6">
    <location>
        <begin position="431"/>
        <end position="449"/>
    </location>
</feature>
<dbReference type="Gene3D" id="3.40.50.300">
    <property type="entry name" value="P-loop containing nucleotide triphosphate hydrolases"/>
    <property type="match status" value="1"/>
</dbReference>
<feature type="domain" description="ABC transporter" evidence="7">
    <location>
        <begin position="489"/>
        <end position="719"/>
    </location>
</feature>
<feature type="domain" description="ABC transmembrane type-1" evidence="8">
    <location>
        <begin position="133"/>
        <end position="457"/>
    </location>
</feature>
<comment type="subcellular location">
    <subcellularLocation>
        <location evidence="1">Membrane</location>
        <topology evidence="1">Multi-pass membrane protein</topology>
    </subcellularLocation>
</comment>
<dbReference type="Pfam" id="PF00664">
    <property type="entry name" value="ABC_membrane"/>
    <property type="match status" value="1"/>
</dbReference>
<evidence type="ECO:0000256" key="3">
    <source>
        <dbReference type="ARBA" id="ARBA00022989"/>
    </source>
</evidence>
<keyword evidence="4 6" id="KW-0472">Membrane</keyword>
<evidence type="ECO:0008006" key="11">
    <source>
        <dbReference type="Google" id="ProtNLM"/>
    </source>
</evidence>
<sequence length="723" mass="81992">MTKKSNYNYLNEEEDDDESQIAESPMALLDKNNSLNRKKNVKFNLDTPLPVIRDKSSTYSVNNNNNNGSGNNTLPYISDYKDDFDFKRSDYDYDDLEDEDMFDEHSFYKTTYSTRKCLNRLLLYIRPQIWYFAFAFLALSITTLCQLSLPFYFSNGLQQTIAGNAINQINTTIINVTDSGGNPSPTPSSNTPTPSPTIPSHLAFLHIPFYNFDWFELCKVILLIILVQTPFLFIRYLLFTLAGFSVVTKLKRDLFRSMLTQEVSYFDSNRSGDIKAVIASDSSILQNCLTVSLSTLVRCILQSIGGSLVLMFLSWKVTLLLFSFIVVLIGSYIIFKNIIYPRFIYIQDKHVNIGTIIDVSIENIRGIRLLNAESKELRNFETELEALFRASRSFTLLNAFWISLGSLVVMLLIVAIYLFAINETLENNIMLLQYILYGLMVTAAINGLIGSLNELQKLVSSCQRIFSLIDRKPIVHFQGGITPTIEQDITFESVWFHHKNSSTMLLSDISFVVSKGQIVSLVGPSQSKETIFSLVQGLYYPTRGAIYVDRIDSKVLDLYFFRNRLSTITSNTIIFEGTVEQNIRYGLSTLSNQNVIEASKKANLHDFIISLPHGYDSTIGKNNLLNSLQCLKISIARAFLRNPSVLLIDETSLGFDSNEIEESLELLVKNKTSIIIANKLSTLKKSNQILVFDDNRIVERGTHDVLSSNTNSFYSTSVLKQFK</sequence>
<keyword evidence="3 6" id="KW-1133">Transmembrane helix</keyword>
<gene>
    <name evidence="9" type="primary">ABCB7</name>
    <name evidence="9" type="ORF">DICPUDRAFT_74128</name>
</gene>
<dbReference type="AlphaFoldDB" id="F0Z6Q3"/>
<keyword evidence="10" id="KW-1185">Reference proteome</keyword>
<dbReference type="GO" id="GO:0016020">
    <property type="term" value="C:membrane"/>
    <property type="evidence" value="ECO:0000318"/>
    <property type="project" value="GO_Central"/>
</dbReference>